<dbReference type="AlphaFoldDB" id="A0A4R6R8X0"/>
<reference evidence="3 4" key="1">
    <citation type="submission" date="2019-03" db="EMBL/GenBank/DDBJ databases">
        <title>Genomic Encyclopedia of Type Strains, Phase IV (KMG-IV): sequencing the most valuable type-strain genomes for metagenomic binning, comparative biology and taxonomic classification.</title>
        <authorList>
            <person name="Goeker M."/>
        </authorList>
    </citation>
    <scope>NUCLEOTIDE SEQUENCE [LARGE SCALE GENOMIC DNA]</scope>
    <source>
        <strain evidence="3 4">DSM 102969</strain>
    </source>
</reference>
<dbReference type="PANTHER" id="PTHR22946:SF9">
    <property type="entry name" value="POLYKETIDE TRANSFERASE AF380"/>
    <property type="match status" value="1"/>
</dbReference>
<keyword evidence="4" id="KW-1185">Reference proteome</keyword>
<dbReference type="PIRSF" id="PIRSF031982">
    <property type="entry name" value="UCP031982_abhydr"/>
    <property type="match status" value="1"/>
</dbReference>
<dbReference type="RefSeq" id="WP_207620318.1">
    <property type="nucleotide sequence ID" value="NZ_BSPM01000007.1"/>
</dbReference>
<organism evidence="3 4">
    <name type="scientific">Oharaeibacter diazotrophicus</name>
    <dbReference type="NCBI Taxonomy" id="1920512"/>
    <lineage>
        <taxon>Bacteria</taxon>
        <taxon>Pseudomonadati</taxon>
        <taxon>Pseudomonadota</taxon>
        <taxon>Alphaproteobacteria</taxon>
        <taxon>Hyphomicrobiales</taxon>
        <taxon>Pleomorphomonadaceae</taxon>
        <taxon>Oharaeibacter</taxon>
    </lineage>
</organism>
<dbReference type="SUPFAM" id="SSF53474">
    <property type="entry name" value="alpha/beta-Hydrolases"/>
    <property type="match status" value="1"/>
</dbReference>
<gene>
    <name evidence="3" type="ORF">EDD54_3759</name>
</gene>
<dbReference type="Gene3D" id="3.40.50.1820">
    <property type="entry name" value="alpha/beta hydrolase"/>
    <property type="match status" value="1"/>
</dbReference>
<sequence length="355" mass="36153">MFDLLLAAIRAVPPLLSAALAAATPLHAADAVPGYDRFDVAAAHRSGLVAASVWYPAGPGGNPGLVGDNAVFRGTRVSVGATVAGGRHPLVVLSHGSGGNMDGLGWLSSELAAKGVMVLAVNHPGSTSGDSSARRSVDLASREADLSAALDTLLADPAFGPHVDPAAITAAGFSLGGATALNLAGLVADRDAFAAYCARIEGPHDCGWFESGGVDPAALPPAFSATRADPRISAVVAVDPAFGDTYTAASIAASGRPMLFLNLGEADRWRAVDVGPTGNHLVGRVPGASYAVIAPAWHFSFLGICKPEGRQRLIEERDDPVCDDPAGSDRADVHRRAVAAILAFVDRHGKPAASQ</sequence>
<dbReference type="EMBL" id="SNXY01000010">
    <property type="protein sequence ID" value="TDP82490.1"/>
    <property type="molecule type" value="Genomic_DNA"/>
</dbReference>
<name>A0A4R6R8X0_9HYPH</name>
<dbReference type="InterPro" id="IPR050261">
    <property type="entry name" value="FrsA_esterase"/>
</dbReference>
<feature type="chain" id="PRO_5020287185" evidence="2">
    <location>
        <begin position="29"/>
        <end position="355"/>
    </location>
</feature>
<dbReference type="Proteomes" id="UP000294547">
    <property type="component" value="Unassembled WGS sequence"/>
</dbReference>
<evidence type="ECO:0000256" key="1">
    <source>
        <dbReference type="ARBA" id="ARBA00022801"/>
    </source>
</evidence>
<dbReference type="PANTHER" id="PTHR22946">
    <property type="entry name" value="DIENELACTONE HYDROLASE DOMAIN-CONTAINING PROTEIN-RELATED"/>
    <property type="match status" value="1"/>
</dbReference>
<keyword evidence="1 3" id="KW-0378">Hydrolase</keyword>
<evidence type="ECO:0000256" key="2">
    <source>
        <dbReference type="SAM" id="SignalP"/>
    </source>
</evidence>
<comment type="caution">
    <text evidence="3">The sequence shown here is derived from an EMBL/GenBank/DDBJ whole genome shotgun (WGS) entry which is preliminary data.</text>
</comment>
<accession>A0A4R6R8X0</accession>
<feature type="signal peptide" evidence="2">
    <location>
        <begin position="1"/>
        <end position="28"/>
    </location>
</feature>
<evidence type="ECO:0000313" key="4">
    <source>
        <dbReference type="Proteomes" id="UP000294547"/>
    </source>
</evidence>
<dbReference type="GO" id="GO:0052689">
    <property type="term" value="F:carboxylic ester hydrolase activity"/>
    <property type="evidence" value="ECO:0007669"/>
    <property type="project" value="UniProtKB-ARBA"/>
</dbReference>
<proteinExistence type="predicted"/>
<protein>
    <submittedName>
        <fullName evidence="3">Putative dienelactone hydrolase</fullName>
    </submittedName>
</protein>
<dbReference type="InterPro" id="IPR029058">
    <property type="entry name" value="AB_hydrolase_fold"/>
</dbReference>
<dbReference type="InterPro" id="IPR016986">
    <property type="entry name" value="UCP031982_abhydr"/>
</dbReference>
<evidence type="ECO:0000313" key="3">
    <source>
        <dbReference type="EMBL" id="TDP82490.1"/>
    </source>
</evidence>
<keyword evidence="2" id="KW-0732">Signal</keyword>